<dbReference type="Pfam" id="PF11772">
    <property type="entry name" value="EpuA"/>
    <property type="match status" value="1"/>
</dbReference>
<dbReference type="Proteomes" id="UP000568839">
    <property type="component" value="Unassembled WGS sequence"/>
</dbReference>
<dbReference type="InterPro" id="IPR024596">
    <property type="entry name" value="RNApol_su_b/EpuA"/>
</dbReference>
<name>A0A841PVR4_9BACL</name>
<keyword evidence="2" id="KW-0472">Membrane</keyword>
<dbReference type="EMBL" id="JACHHJ010000003">
    <property type="protein sequence ID" value="MBB6450441.1"/>
    <property type="molecule type" value="Genomic_DNA"/>
</dbReference>
<evidence type="ECO:0000313" key="4">
    <source>
        <dbReference type="Proteomes" id="UP000568839"/>
    </source>
</evidence>
<organism evidence="3 4">
    <name type="scientific">Geomicrobium halophilum</name>
    <dbReference type="NCBI Taxonomy" id="549000"/>
    <lineage>
        <taxon>Bacteria</taxon>
        <taxon>Bacillati</taxon>
        <taxon>Bacillota</taxon>
        <taxon>Bacilli</taxon>
        <taxon>Bacillales</taxon>
        <taxon>Geomicrobium</taxon>
    </lineage>
</organism>
<dbReference type="RefSeq" id="WP_184404496.1">
    <property type="nucleotide sequence ID" value="NZ_JACHHJ010000003.1"/>
</dbReference>
<evidence type="ECO:0000313" key="3">
    <source>
        <dbReference type="EMBL" id="MBB6450441.1"/>
    </source>
</evidence>
<gene>
    <name evidence="3" type="ORF">HNR44_002424</name>
</gene>
<proteinExistence type="predicted"/>
<keyword evidence="4" id="KW-1185">Reference proteome</keyword>
<comment type="caution">
    <text evidence="3">The sequence shown here is derived from an EMBL/GenBank/DDBJ whole genome shotgun (WGS) entry which is preliminary data.</text>
</comment>
<evidence type="ECO:0000256" key="2">
    <source>
        <dbReference type="SAM" id="Phobius"/>
    </source>
</evidence>
<feature type="region of interest" description="Disordered" evidence="1">
    <location>
        <begin position="1"/>
        <end position="32"/>
    </location>
</feature>
<dbReference type="AlphaFoldDB" id="A0A841PVR4"/>
<keyword evidence="2" id="KW-1133">Transmembrane helix</keyword>
<keyword evidence="2" id="KW-0812">Transmembrane</keyword>
<feature type="transmembrane region" description="Helical" evidence="2">
    <location>
        <begin position="41"/>
        <end position="72"/>
    </location>
</feature>
<reference evidence="3 4" key="1">
    <citation type="submission" date="2020-08" db="EMBL/GenBank/DDBJ databases">
        <title>Genomic Encyclopedia of Type Strains, Phase IV (KMG-IV): sequencing the most valuable type-strain genomes for metagenomic binning, comparative biology and taxonomic classification.</title>
        <authorList>
            <person name="Goeker M."/>
        </authorList>
    </citation>
    <scope>NUCLEOTIDE SEQUENCE [LARGE SCALE GENOMIC DNA]</scope>
    <source>
        <strain evidence="3 4">DSM 21769</strain>
    </source>
</reference>
<sequence length="95" mass="10945">MNRRVKVNSLNPTAKLGSANDTKTKEGGLQRKKAQKRERQVWLVSIWVHILIVLFLLIMSVVLGLMFGYSIIVESEGLQILRWGTREELYEYILG</sequence>
<accession>A0A841PVR4</accession>
<protein>
    <recommendedName>
        <fullName evidence="5">DNA-directed RNA polymerase subunit beta</fullName>
    </recommendedName>
</protein>
<evidence type="ECO:0000256" key="1">
    <source>
        <dbReference type="SAM" id="MobiDB-lite"/>
    </source>
</evidence>
<evidence type="ECO:0008006" key="5">
    <source>
        <dbReference type="Google" id="ProtNLM"/>
    </source>
</evidence>